<proteinExistence type="predicted"/>
<protein>
    <submittedName>
        <fullName evidence="2">Uncharacterized protein</fullName>
    </submittedName>
</protein>
<comment type="caution">
    <text evidence="2">The sequence shown here is derived from an EMBL/GenBank/DDBJ whole genome shotgun (WGS) entry which is preliminary data.</text>
</comment>
<feature type="compositionally biased region" description="Low complexity" evidence="1">
    <location>
        <begin position="135"/>
        <end position="150"/>
    </location>
</feature>
<feature type="compositionally biased region" description="Basic and acidic residues" evidence="1">
    <location>
        <begin position="94"/>
        <end position="109"/>
    </location>
</feature>
<organism evidence="2 3">
    <name type="scientific">Amphibalanus amphitrite</name>
    <name type="common">Striped barnacle</name>
    <name type="synonym">Balanus amphitrite</name>
    <dbReference type="NCBI Taxonomy" id="1232801"/>
    <lineage>
        <taxon>Eukaryota</taxon>
        <taxon>Metazoa</taxon>
        <taxon>Ecdysozoa</taxon>
        <taxon>Arthropoda</taxon>
        <taxon>Crustacea</taxon>
        <taxon>Multicrustacea</taxon>
        <taxon>Cirripedia</taxon>
        <taxon>Thoracica</taxon>
        <taxon>Thoracicalcarea</taxon>
        <taxon>Balanomorpha</taxon>
        <taxon>Balanoidea</taxon>
        <taxon>Balanidae</taxon>
        <taxon>Amphibalaninae</taxon>
        <taxon>Amphibalanus</taxon>
    </lineage>
</organism>
<keyword evidence="3" id="KW-1185">Reference proteome</keyword>
<reference evidence="2 3" key="1">
    <citation type="submission" date="2019-07" db="EMBL/GenBank/DDBJ databases">
        <title>Draft genome assembly of a fouling barnacle, Amphibalanus amphitrite (Darwin, 1854): The first reference genome for Thecostraca.</title>
        <authorList>
            <person name="Kim W."/>
        </authorList>
    </citation>
    <scope>NUCLEOTIDE SEQUENCE [LARGE SCALE GENOMIC DNA]</scope>
    <source>
        <strain evidence="2">SNU_AA5</strain>
        <tissue evidence="2">Soma without cirri and trophi</tissue>
    </source>
</reference>
<dbReference type="Proteomes" id="UP000440578">
    <property type="component" value="Unassembled WGS sequence"/>
</dbReference>
<dbReference type="AlphaFoldDB" id="A0A6A4V6I8"/>
<feature type="compositionally biased region" description="Polar residues" evidence="1">
    <location>
        <begin position="14"/>
        <end position="23"/>
    </location>
</feature>
<gene>
    <name evidence="2" type="ORF">FJT64_012817</name>
</gene>
<feature type="region of interest" description="Disordered" evidence="1">
    <location>
        <begin position="1"/>
        <end position="210"/>
    </location>
</feature>
<sequence>MTKGYTGSLDRRTVGQTPPSSLNVHRKASDASDYESRLATKWTPSDVAHRTSSPFRPVQAPAPAPGSSSRGQQWSESMSKARESSSQEGNTTTHVKEEFHSQKMMREETTTSVLPAGAVSMAPLHSPLPARAIQPRSPLLLRAAPPSGSASRHDQEDLSSVSDDEIASSLPGEGPTVSLPVTSSPVSCTANSVSEAPEVVRGGPLPRLAR</sequence>
<dbReference type="OrthoDB" id="6351407at2759"/>
<feature type="compositionally biased region" description="Low complexity" evidence="1">
    <location>
        <begin position="175"/>
        <end position="189"/>
    </location>
</feature>
<evidence type="ECO:0000313" key="3">
    <source>
        <dbReference type="Proteomes" id="UP000440578"/>
    </source>
</evidence>
<evidence type="ECO:0000256" key="1">
    <source>
        <dbReference type="SAM" id="MobiDB-lite"/>
    </source>
</evidence>
<name>A0A6A4V6I8_AMPAM</name>
<feature type="compositionally biased region" description="Basic and acidic residues" evidence="1">
    <location>
        <begin position="27"/>
        <end position="38"/>
    </location>
</feature>
<dbReference type="EMBL" id="VIIS01002078">
    <property type="protein sequence ID" value="KAF0288789.1"/>
    <property type="molecule type" value="Genomic_DNA"/>
</dbReference>
<evidence type="ECO:0000313" key="2">
    <source>
        <dbReference type="EMBL" id="KAF0288789.1"/>
    </source>
</evidence>
<accession>A0A6A4V6I8</accession>